<dbReference type="InterPro" id="IPR006527">
    <property type="entry name" value="F-box-assoc_dom_typ1"/>
</dbReference>
<feature type="domain" description="F-box associated beta-propeller type 1" evidence="1">
    <location>
        <begin position="1"/>
        <end position="100"/>
    </location>
</feature>
<name>A0ABC8KQU9_ERUVS</name>
<dbReference type="Pfam" id="PF07734">
    <property type="entry name" value="FBA_1"/>
    <property type="match status" value="1"/>
</dbReference>
<evidence type="ECO:0000259" key="1">
    <source>
        <dbReference type="Pfam" id="PF07734"/>
    </source>
</evidence>
<evidence type="ECO:0000313" key="2">
    <source>
        <dbReference type="EMBL" id="CAH8358578.1"/>
    </source>
</evidence>
<accession>A0ABC8KQU9</accession>
<dbReference type="EMBL" id="CAKOAT010250265">
    <property type="protein sequence ID" value="CAH8358578.1"/>
    <property type="molecule type" value="Genomic_DNA"/>
</dbReference>
<dbReference type="Proteomes" id="UP001642260">
    <property type="component" value="Unassembled WGS sequence"/>
</dbReference>
<evidence type="ECO:0000313" key="3">
    <source>
        <dbReference type="Proteomes" id="UP001642260"/>
    </source>
</evidence>
<gene>
    <name evidence="2" type="ORF">ERUC_LOCUS24334</name>
</gene>
<dbReference type="InterPro" id="IPR017451">
    <property type="entry name" value="F-box-assoc_interact_dom"/>
</dbReference>
<protein>
    <recommendedName>
        <fullName evidence="1">F-box associated beta-propeller type 1 domain-containing protein</fullName>
    </recommendedName>
</protein>
<organism evidence="2 3">
    <name type="scientific">Eruca vesicaria subsp. sativa</name>
    <name type="common">Garden rocket</name>
    <name type="synonym">Eruca sativa</name>
    <dbReference type="NCBI Taxonomy" id="29727"/>
    <lineage>
        <taxon>Eukaryota</taxon>
        <taxon>Viridiplantae</taxon>
        <taxon>Streptophyta</taxon>
        <taxon>Embryophyta</taxon>
        <taxon>Tracheophyta</taxon>
        <taxon>Spermatophyta</taxon>
        <taxon>Magnoliopsida</taxon>
        <taxon>eudicotyledons</taxon>
        <taxon>Gunneridae</taxon>
        <taxon>Pentapetalae</taxon>
        <taxon>rosids</taxon>
        <taxon>malvids</taxon>
        <taxon>Brassicales</taxon>
        <taxon>Brassicaceae</taxon>
        <taxon>Brassiceae</taxon>
        <taxon>Eruca</taxon>
    </lineage>
</organism>
<sequence>MYWLGKRKPRNYILGFDFSDETFKDICLCPCDSHLPYEDNYLAGFNGDCLSLLEQNQEKPSSITVWVSNKLANGNVLFVKYFTVDTPELPALHSIKYRAPTGLILYEVDHEAGIINQRETARDYMDDYAGILFCGYVYVSSLVPLPC</sequence>
<proteinExistence type="predicted"/>
<dbReference type="NCBIfam" id="TIGR01640">
    <property type="entry name" value="F_box_assoc_1"/>
    <property type="match status" value="1"/>
</dbReference>
<dbReference type="AlphaFoldDB" id="A0ABC8KQU9"/>
<comment type="caution">
    <text evidence="2">The sequence shown here is derived from an EMBL/GenBank/DDBJ whole genome shotgun (WGS) entry which is preliminary data.</text>
</comment>
<reference evidence="2 3" key="1">
    <citation type="submission" date="2022-03" db="EMBL/GenBank/DDBJ databases">
        <authorList>
            <person name="Macdonald S."/>
            <person name="Ahmed S."/>
            <person name="Newling K."/>
        </authorList>
    </citation>
    <scope>NUCLEOTIDE SEQUENCE [LARGE SCALE GENOMIC DNA]</scope>
</reference>
<keyword evidence="3" id="KW-1185">Reference proteome</keyword>